<dbReference type="AlphaFoldDB" id="A0A8H9HWK1"/>
<evidence type="ECO:0000313" key="1">
    <source>
        <dbReference type="EMBL" id="GGU90387.1"/>
    </source>
</evidence>
<reference evidence="1" key="2">
    <citation type="submission" date="2020-09" db="EMBL/GenBank/DDBJ databases">
        <authorList>
            <person name="Sun Q."/>
            <person name="Ohkuma M."/>
        </authorList>
    </citation>
    <scope>NUCLEOTIDE SEQUENCE</scope>
    <source>
        <strain evidence="1">JCM 4434</strain>
    </source>
</reference>
<gene>
    <name evidence="1" type="ORF">GCM10010502_49600</name>
</gene>
<name>A0A8H9HWK1_KITAU</name>
<dbReference type="EMBL" id="BMUB01000012">
    <property type="protein sequence ID" value="GGU90387.1"/>
    <property type="molecule type" value="Genomic_DNA"/>
</dbReference>
<evidence type="ECO:0000313" key="2">
    <source>
        <dbReference type="Proteomes" id="UP000610124"/>
    </source>
</evidence>
<organism evidence="1 2">
    <name type="scientific">Kitasatospora aureofaciens</name>
    <name type="common">Streptomyces aureofaciens</name>
    <dbReference type="NCBI Taxonomy" id="1894"/>
    <lineage>
        <taxon>Bacteria</taxon>
        <taxon>Bacillati</taxon>
        <taxon>Actinomycetota</taxon>
        <taxon>Actinomycetes</taxon>
        <taxon>Kitasatosporales</taxon>
        <taxon>Streptomycetaceae</taxon>
        <taxon>Kitasatospora</taxon>
    </lineage>
</organism>
<protein>
    <submittedName>
        <fullName evidence="1">Uncharacterized protein</fullName>
    </submittedName>
</protein>
<proteinExistence type="predicted"/>
<dbReference type="Proteomes" id="UP000610124">
    <property type="component" value="Unassembled WGS sequence"/>
</dbReference>
<sequence length="196" mass="21489">MPGVTSQAPSDAADFLALLTGLAATADLGGLRYDASLPLLATRFGDPYDSGRVHRQTRWPHAFGWGDAWTVFCRCRRLRSFSLPTWHGELELPVDGGGLRTYGTRVTESALTAALAAAGCSWESVTYQNIPDQRTLEVAPAEEVRVGFVLVDRLDQDQPPLADWLLHKVSLWGYDHPDCPEPDRTLPDDGWGAAEL</sequence>
<reference evidence="1" key="1">
    <citation type="journal article" date="2014" name="Int. J. Syst. Evol. Microbiol.">
        <title>Complete genome sequence of Corynebacterium casei LMG S-19264T (=DSM 44701T), isolated from a smear-ripened cheese.</title>
        <authorList>
            <consortium name="US DOE Joint Genome Institute (JGI-PGF)"/>
            <person name="Walter F."/>
            <person name="Albersmeier A."/>
            <person name="Kalinowski J."/>
            <person name="Ruckert C."/>
        </authorList>
    </citation>
    <scope>NUCLEOTIDE SEQUENCE</scope>
    <source>
        <strain evidence="1">JCM 4434</strain>
    </source>
</reference>
<comment type="caution">
    <text evidence="1">The sequence shown here is derived from an EMBL/GenBank/DDBJ whole genome shotgun (WGS) entry which is preliminary data.</text>
</comment>
<accession>A0A8H9HWK1</accession>
<dbReference type="RefSeq" id="WP_150476219.1">
    <property type="nucleotide sequence ID" value="NZ_CP020567.1"/>
</dbReference>